<proteinExistence type="predicted"/>
<dbReference type="EMBL" id="SRLO01001315">
    <property type="protein sequence ID" value="TNN39032.1"/>
    <property type="molecule type" value="Genomic_DNA"/>
</dbReference>
<keyword evidence="2" id="KW-1185">Reference proteome</keyword>
<evidence type="ECO:0000313" key="1">
    <source>
        <dbReference type="EMBL" id="TNN39032.1"/>
    </source>
</evidence>
<organism evidence="1 2">
    <name type="scientific">Liparis tanakae</name>
    <name type="common">Tanaka's snailfish</name>
    <dbReference type="NCBI Taxonomy" id="230148"/>
    <lineage>
        <taxon>Eukaryota</taxon>
        <taxon>Metazoa</taxon>
        <taxon>Chordata</taxon>
        <taxon>Craniata</taxon>
        <taxon>Vertebrata</taxon>
        <taxon>Euteleostomi</taxon>
        <taxon>Actinopterygii</taxon>
        <taxon>Neopterygii</taxon>
        <taxon>Teleostei</taxon>
        <taxon>Neoteleostei</taxon>
        <taxon>Acanthomorphata</taxon>
        <taxon>Eupercaria</taxon>
        <taxon>Perciformes</taxon>
        <taxon>Cottioidei</taxon>
        <taxon>Cottales</taxon>
        <taxon>Liparidae</taxon>
        <taxon>Liparis</taxon>
    </lineage>
</organism>
<name>A0A4Z2FF43_9TELE</name>
<reference evidence="1 2" key="1">
    <citation type="submission" date="2019-03" db="EMBL/GenBank/DDBJ databases">
        <title>First draft genome of Liparis tanakae, snailfish: a comprehensive survey of snailfish specific genes.</title>
        <authorList>
            <person name="Kim W."/>
            <person name="Song I."/>
            <person name="Jeong J.-H."/>
            <person name="Kim D."/>
            <person name="Kim S."/>
            <person name="Ryu S."/>
            <person name="Song J.Y."/>
            <person name="Lee S.K."/>
        </authorList>
    </citation>
    <scope>NUCLEOTIDE SEQUENCE [LARGE SCALE GENOMIC DNA]</scope>
    <source>
        <tissue evidence="1">Muscle</tissue>
    </source>
</reference>
<comment type="caution">
    <text evidence="1">The sequence shown here is derived from an EMBL/GenBank/DDBJ whole genome shotgun (WGS) entry which is preliminary data.</text>
</comment>
<sequence>MGSGVKLEVKLGVPHTFGPSSNRRVGVSTPALVDAPSSKALDPRVKLHSCGPKKSQVKRSHSSGEFQLFNIYRTDSQSICGLVYKYNVYEIKV</sequence>
<dbReference type="Proteomes" id="UP000314294">
    <property type="component" value="Unassembled WGS sequence"/>
</dbReference>
<protein>
    <submittedName>
        <fullName evidence="1">Uncharacterized protein</fullName>
    </submittedName>
</protein>
<accession>A0A4Z2FF43</accession>
<evidence type="ECO:0000313" key="2">
    <source>
        <dbReference type="Proteomes" id="UP000314294"/>
    </source>
</evidence>
<gene>
    <name evidence="1" type="ORF">EYF80_050807</name>
</gene>
<dbReference type="AlphaFoldDB" id="A0A4Z2FF43"/>